<accession>A0A699GVQ2</accession>
<proteinExistence type="predicted"/>
<dbReference type="AlphaFoldDB" id="A0A699GVQ2"/>
<evidence type="ECO:0000313" key="1">
    <source>
        <dbReference type="EMBL" id="GEW54142.1"/>
    </source>
</evidence>
<sequence length="122" mass="14044">MMSLHMSIEDEHLAMNLDLSCISCGYHRDYLHKWGFAAALAVLITRASQSRQHGMGEPQLIDSLDYDARPLSIKITPSSFCVWSYVRDIRPECLWLGDIELLLVAFESQLKVFYPFKNDNTF</sequence>
<organism evidence="1">
    <name type="scientific">Tanacetum cinerariifolium</name>
    <name type="common">Dalmatian daisy</name>
    <name type="synonym">Chrysanthemum cinerariifolium</name>
    <dbReference type="NCBI Taxonomy" id="118510"/>
    <lineage>
        <taxon>Eukaryota</taxon>
        <taxon>Viridiplantae</taxon>
        <taxon>Streptophyta</taxon>
        <taxon>Embryophyta</taxon>
        <taxon>Tracheophyta</taxon>
        <taxon>Spermatophyta</taxon>
        <taxon>Magnoliopsida</taxon>
        <taxon>eudicotyledons</taxon>
        <taxon>Gunneridae</taxon>
        <taxon>Pentapetalae</taxon>
        <taxon>asterids</taxon>
        <taxon>campanulids</taxon>
        <taxon>Asterales</taxon>
        <taxon>Asteraceae</taxon>
        <taxon>Asteroideae</taxon>
        <taxon>Anthemideae</taxon>
        <taxon>Anthemidinae</taxon>
        <taxon>Tanacetum</taxon>
    </lineage>
</organism>
<comment type="caution">
    <text evidence="1">The sequence shown here is derived from an EMBL/GenBank/DDBJ whole genome shotgun (WGS) entry which is preliminary data.</text>
</comment>
<protein>
    <submittedName>
        <fullName evidence="1">Uncharacterized protein</fullName>
    </submittedName>
</protein>
<feature type="non-terminal residue" evidence="1">
    <location>
        <position position="122"/>
    </location>
</feature>
<reference evidence="1" key="1">
    <citation type="journal article" date="2019" name="Sci. Rep.">
        <title>Draft genome of Tanacetum cinerariifolium, the natural source of mosquito coil.</title>
        <authorList>
            <person name="Yamashiro T."/>
            <person name="Shiraishi A."/>
            <person name="Satake H."/>
            <person name="Nakayama K."/>
        </authorList>
    </citation>
    <scope>NUCLEOTIDE SEQUENCE</scope>
</reference>
<name>A0A699GVQ2_TANCI</name>
<gene>
    <name evidence="1" type="ORF">Tci_226118</name>
</gene>
<dbReference type="EMBL" id="BKCJ010062770">
    <property type="protein sequence ID" value="GEW54142.1"/>
    <property type="molecule type" value="Genomic_DNA"/>
</dbReference>